<feature type="compositionally biased region" description="Basic and acidic residues" evidence="1">
    <location>
        <begin position="1"/>
        <end position="39"/>
    </location>
</feature>
<name>A0A2T7NQ54_POMCA</name>
<reference evidence="2 3" key="1">
    <citation type="submission" date="2018-04" db="EMBL/GenBank/DDBJ databases">
        <title>The genome of golden apple snail Pomacea canaliculata provides insight into stress tolerance and invasive adaptation.</title>
        <authorList>
            <person name="Liu C."/>
            <person name="Liu B."/>
            <person name="Ren Y."/>
            <person name="Zhang Y."/>
            <person name="Wang H."/>
            <person name="Li S."/>
            <person name="Jiang F."/>
            <person name="Yin L."/>
            <person name="Zhang G."/>
            <person name="Qian W."/>
            <person name="Fan W."/>
        </authorList>
    </citation>
    <scope>NUCLEOTIDE SEQUENCE [LARGE SCALE GENOMIC DNA]</scope>
    <source>
        <strain evidence="2">SZHN2017</strain>
        <tissue evidence="2">Muscle</tissue>
    </source>
</reference>
<proteinExistence type="predicted"/>
<feature type="compositionally biased region" description="Basic and acidic residues" evidence="1">
    <location>
        <begin position="60"/>
        <end position="86"/>
    </location>
</feature>
<sequence length="191" mass="21179">MADHEDTESSEKEKKAAQHEEKEQDTATSDRRKSGDVKKNVSSLRNKPGSARSTQSSAKSEMKGKAGKGKDGKGRVTGQEEKKPEQVPEPVDEGVKEGGLPAGCSPLFMTSKTQEIFHCVCDQDVTADNPIKIITKQEILDDMRNRAAISDFHPFKPQIIDYPSDEILVVFDAEFKYGQNFYIALTEEAKN</sequence>
<dbReference type="OrthoDB" id="6619788at2759"/>
<feature type="compositionally biased region" description="Polar residues" evidence="1">
    <location>
        <begin position="40"/>
        <end position="59"/>
    </location>
</feature>
<keyword evidence="3" id="KW-1185">Reference proteome</keyword>
<evidence type="ECO:0000313" key="2">
    <source>
        <dbReference type="EMBL" id="PVD23301.1"/>
    </source>
</evidence>
<evidence type="ECO:0000256" key="1">
    <source>
        <dbReference type="SAM" id="MobiDB-lite"/>
    </source>
</evidence>
<protein>
    <submittedName>
        <fullName evidence="2">Uncharacterized protein</fullName>
    </submittedName>
</protein>
<comment type="caution">
    <text evidence="2">The sequence shown here is derived from an EMBL/GenBank/DDBJ whole genome shotgun (WGS) entry which is preliminary data.</text>
</comment>
<dbReference type="EMBL" id="PZQS01000010">
    <property type="protein sequence ID" value="PVD23301.1"/>
    <property type="molecule type" value="Genomic_DNA"/>
</dbReference>
<dbReference type="STRING" id="400727.A0A2T7NQ54"/>
<accession>A0A2T7NQ54</accession>
<dbReference type="Proteomes" id="UP000245119">
    <property type="component" value="Linkage Group LG10"/>
</dbReference>
<gene>
    <name evidence="2" type="ORF">C0Q70_16568</name>
</gene>
<dbReference type="AlphaFoldDB" id="A0A2T7NQ54"/>
<feature type="region of interest" description="Disordered" evidence="1">
    <location>
        <begin position="1"/>
        <end position="98"/>
    </location>
</feature>
<organism evidence="2 3">
    <name type="scientific">Pomacea canaliculata</name>
    <name type="common">Golden apple snail</name>
    <dbReference type="NCBI Taxonomy" id="400727"/>
    <lineage>
        <taxon>Eukaryota</taxon>
        <taxon>Metazoa</taxon>
        <taxon>Spiralia</taxon>
        <taxon>Lophotrochozoa</taxon>
        <taxon>Mollusca</taxon>
        <taxon>Gastropoda</taxon>
        <taxon>Caenogastropoda</taxon>
        <taxon>Architaenioglossa</taxon>
        <taxon>Ampullarioidea</taxon>
        <taxon>Ampullariidae</taxon>
        <taxon>Pomacea</taxon>
    </lineage>
</organism>
<evidence type="ECO:0000313" key="3">
    <source>
        <dbReference type="Proteomes" id="UP000245119"/>
    </source>
</evidence>